<feature type="region of interest" description="Disordered" evidence="7">
    <location>
        <begin position="1"/>
        <end position="34"/>
    </location>
</feature>
<dbReference type="InterPro" id="IPR036864">
    <property type="entry name" value="Zn2-C6_fun-type_DNA-bd_sf"/>
</dbReference>
<dbReference type="GO" id="GO:0009893">
    <property type="term" value="P:positive regulation of metabolic process"/>
    <property type="evidence" value="ECO:0007669"/>
    <property type="project" value="UniProtKB-ARBA"/>
</dbReference>
<dbReference type="InterPro" id="IPR007219">
    <property type="entry name" value="XnlR_reg_dom"/>
</dbReference>
<dbReference type="EMBL" id="ML738592">
    <property type="protein sequence ID" value="KAE8166757.1"/>
    <property type="molecule type" value="Genomic_DNA"/>
</dbReference>
<evidence type="ECO:0000256" key="3">
    <source>
        <dbReference type="ARBA" id="ARBA00023015"/>
    </source>
</evidence>
<dbReference type="InterPro" id="IPR050815">
    <property type="entry name" value="TF_fung"/>
</dbReference>
<evidence type="ECO:0000256" key="4">
    <source>
        <dbReference type="ARBA" id="ARBA00023125"/>
    </source>
</evidence>
<dbReference type="Pfam" id="PF04082">
    <property type="entry name" value="Fungal_trans"/>
    <property type="match status" value="1"/>
</dbReference>
<dbReference type="Pfam" id="PF00172">
    <property type="entry name" value="Zn_clus"/>
    <property type="match status" value="1"/>
</dbReference>
<evidence type="ECO:0000256" key="1">
    <source>
        <dbReference type="ARBA" id="ARBA00004123"/>
    </source>
</evidence>
<accession>A0A5N6V7P0</accession>
<evidence type="ECO:0000313" key="10">
    <source>
        <dbReference type="Proteomes" id="UP000326950"/>
    </source>
</evidence>
<dbReference type="CDD" id="cd12148">
    <property type="entry name" value="fungal_TF_MHR"/>
    <property type="match status" value="1"/>
</dbReference>
<keyword evidence="4" id="KW-0238">DNA-binding</keyword>
<keyword evidence="3" id="KW-0805">Transcription regulation</keyword>
<keyword evidence="5" id="KW-0804">Transcription</keyword>
<feature type="domain" description="Zn(2)-C6 fungal-type" evidence="8">
    <location>
        <begin position="44"/>
        <end position="74"/>
    </location>
</feature>
<dbReference type="GO" id="GO:0006351">
    <property type="term" value="P:DNA-templated transcription"/>
    <property type="evidence" value="ECO:0007669"/>
    <property type="project" value="InterPro"/>
</dbReference>
<keyword evidence="10" id="KW-1185">Reference proteome</keyword>
<reference evidence="9 10" key="1">
    <citation type="submission" date="2019-04" db="EMBL/GenBank/DDBJ databases">
        <title>Friends and foes A comparative genomics study of 23 Aspergillus species from section Flavi.</title>
        <authorList>
            <consortium name="DOE Joint Genome Institute"/>
            <person name="Kjaerbolling I."/>
            <person name="Vesth T."/>
            <person name="Frisvad J.C."/>
            <person name="Nybo J.L."/>
            <person name="Theobald S."/>
            <person name="Kildgaard S."/>
            <person name="Isbrandt T."/>
            <person name="Kuo A."/>
            <person name="Sato A."/>
            <person name="Lyhne E.K."/>
            <person name="Kogle M.E."/>
            <person name="Wiebenga A."/>
            <person name="Kun R.S."/>
            <person name="Lubbers R.J."/>
            <person name="Makela M.R."/>
            <person name="Barry K."/>
            <person name="Chovatia M."/>
            <person name="Clum A."/>
            <person name="Daum C."/>
            <person name="Haridas S."/>
            <person name="He G."/>
            <person name="LaButti K."/>
            <person name="Lipzen A."/>
            <person name="Mondo S."/>
            <person name="Riley R."/>
            <person name="Salamov A."/>
            <person name="Simmons B.A."/>
            <person name="Magnuson J.K."/>
            <person name="Henrissat B."/>
            <person name="Mortensen U.H."/>
            <person name="Larsen T.O."/>
            <person name="Devries R.P."/>
            <person name="Grigoriev I.V."/>
            <person name="Machida M."/>
            <person name="Baker S.E."/>
            <person name="Andersen M.R."/>
        </authorList>
    </citation>
    <scope>NUCLEOTIDE SEQUENCE [LARGE SCALE GENOMIC DNA]</scope>
    <source>
        <strain evidence="9 10">CBS 117626</strain>
    </source>
</reference>
<comment type="subcellular location">
    <subcellularLocation>
        <location evidence="1">Nucleus</location>
    </subcellularLocation>
</comment>
<dbReference type="PANTHER" id="PTHR47338">
    <property type="entry name" value="ZN(II)2CYS6 TRANSCRIPTION FACTOR (EUROFUNG)-RELATED"/>
    <property type="match status" value="1"/>
</dbReference>
<evidence type="ECO:0000256" key="2">
    <source>
        <dbReference type="ARBA" id="ARBA00022723"/>
    </source>
</evidence>
<dbReference type="GO" id="GO:0005634">
    <property type="term" value="C:nucleus"/>
    <property type="evidence" value="ECO:0007669"/>
    <property type="project" value="UniProtKB-SubCell"/>
</dbReference>
<dbReference type="AlphaFoldDB" id="A0A5N6V7P0"/>
<proteinExistence type="predicted"/>
<dbReference type="InterPro" id="IPR001138">
    <property type="entry name" value="Zn2Cys6_DnaBD"/>
</dbReference>
<sequence length="607" mass="67676">MASHLGQPSIGPENPPSQLECPTQPITEYSDHDTAYPPYYKRNACTACRRMKSKCDMAKPNCGACSKFNRTCAYELTRKKSGPKRGYTAVFDSRLAQVEALLSAQMPSISGIQNPSATLPDEWVDRAIHPNMGDVTSHPDTVAENDHSSSRSSESAHTGPSAGLGMINLGLEEPLPDQEVIDELYRIYFEDVHIYMPIIHHHRHLAALDHAPHARPPICLQYMIWCHAALVSENYKTLHTSFYERARKYAEADEMKGYGGGILSLAHAQTWLLITAYEYKMMFFPRAWLSCGKACRLAIMLGLHQLDSPNPQVKQCFTAPIDWAEKEERRKVFWMTFCIDKFATIGTGWPVGLSETEVMTNLAASEEAFITGQPEPTARLSDVLEGEGLTALSPSASIAFVSCIFGRITDHLRLPHSQDDDSYGTGGFWQRHRSCDEILLNFALAMPNHLRLPNGMGNPNIIFCNIALHTAVICLHQAAIFRAEWNNISEYPIAESKLRCTAAAQQVLEIIKMVGPVNMSKVNPFVSFCIYVAARVYVQRLKLDPEDTEAHSAFQHFRSVIHTLKTTNPLAESFLFQLDVDSEGASSQGLRLPTNNFPVDMLSPSNL</sequence>
<dbReference type="OrthoDB" id="5600212at2759"/>
<evidence type="ECO:0000259" key="8">
    <source>
        <dbReference type="PROSITE" id="PS50048"/>
    </source>
</evidence>
<evidence type="ECO:0000256" key="6">
    <source>
        <dbReference type="ARBA" id="ARBA00023242"/>
    </source>
</evidence>
<protein>
    <submittedName>
        <fullName evidence="9">Fungal-specific transcription factor domain-containing protein</fullName>
    </submittedName>
</protein>
<dbReference type="SMART" id="SM00906">
    <property type="entry name" value="Fungal_trans"/>
    <property type="match status" value="1"/>
</dbReference>
<dbReference type="PROSITE" id="PS50048">
    <property type="entry name" value="ZN2_CY6_FUNGAL_2"/>
    <property type="match status" value="1"/>
</dbReference>
<keyword evidence="6" id="KW-0539">Nucleus</keyword>
<keyword evidence="2" id="KW-0479">Metal-binding</keyword>
<dbReference type="Gene3D" id="4.10.240.10">
    <property type="entry name" value="Zn(2)-C6 fungal-type DNA-binding domain"/>
    <property type="match status" value="1"/>
</dbReference>
<dbReference type="SUPFAM" id="SSF57701">
    <property type="entry name" value="Zn2/Cys6 DNA-binding domain"/>
    <property type="match status" value="1"/>
</dbReference>
<dbReference type="PANTHER" id="PTHR47338:SF10">
    <property type="entry name" value="TRANSCRIPTION FACTOR DOMAIN-CONTAINING PROTEIN-RELATED"/>
    <property type="match status" value="1"/>
</dbReference>
<gene>
    <name evidence="9" type="ORF">BDV40DRAFT_254500</name>
</gene>
<dbReference type="Proteomes" id="UP000326950">
    <property type="component" value="Unassembled WGS sequence"/>
</dbReference>
<dbReference type="PROSITE" id="PS00463">
    <property type="entry name" value="ZN2_CY6_FUNGAL_1"/>
    <property type="match status" value="1"/>
</dbReference>
<organism evidence="9 10">
    <name type="scientific">Aspergillus tamarii</name>
    <dbReference type="NCBI Taxonomy" id="41984"/>
    <lineage>
        <taxon>Eukaryota</taxon>
        <taxon>Fungi</taxon>
        <taxon>Dikarya</taxon>
        <taxon>Ascomycota</taxon>
        <taxon>Pezizomycotina</taxon>
        <taxon>Eurotiomycetes</taxon>
        <taxon>Eurotiomycetidae</taxon>
        <taxon>Eurotiales</taxon>
        <taxon>Aspergillaceae</taxon>
        <taxon>Aspergillus</taxon>
        <taxon>Aspergillus subgen. Circumdati</taxon>
    </lineage>
</organism>
<dbReference type="SMART" id="SM00066">
    <property type="entry name" value="GAL4"/>
    <property type="match status" value="1"/>
</dbReference>
<dbReference type="GO" id="GO:0003677">
    <property type="term" value="F:DNA binding"/>
    <property type="evidence" value="ECO:0007669"/>
    <property type="project" value="UniProtKB-KW"/>
</dbReference>
<dbReference type="GO" id="GO:0000981">
    <property type="term" value="F:DNA-binding transcription factor activity, RNA polymerase II-specific"/>
    <property type="evidence" value="ECO:0007669"/>
    <property type="project" value="InterPro"/>
</dbReference>
<feature type="compositionally biased region" description="Polar residues" evidence="7">
    <location>
        <begin position="16"/>
        <end position="27"/>
    </location>
</feature>
<evidence type="ECO:0000256" key="5">
    <source>
        <dbReference type="ARBA" id="ARBA00023163"/>
    </source>
</evidence>
<name>A0A5N6V7P0_ASPTM</name>
<feature type="region of interest" description="Disordered" evidence="7">
    <location>
        <begin position="130"/>
        <end position="160"/>
    </location>
</feature>
<evidence type="ECO:0000313" key="9">
    <source>
        <dbReference type="EMBL" id="KAE8166757.1"/>
    </source>
</evidence>
<dbReference type="CDD" id="cd00067">
    <property type="entry name" value="GAL4"/>
    <property type="match status" value="1"/>
</dbReference>
<dbReference type="GO" id="GO:0008270">
    <property type="term" value="F:zinc ion binding"/>
    <property type="evidence" value="ECO:0007669"/>
    <property type="project" value="InterPro"/>
</dbReference>
<evidence type="ECO:0000256" key="7">
    <source>
        <dbReference type="SAM" id="MobiDB-lite"/>
    </source>
</evidence>